<dbReference type="PIRSF" id="PIRSF017269">
    <property type="entry name" value="GCD14"/>
    <property type="match status" value="1"/>
</dbReference>
<dbReference type="Pfam" id="PF14801">
    <property type="entry name" value="TrmI-like_N"/>
    <property type="match status" value="1"/>
</dbReference>
<evidence type="ECO:0000256" key="6">
    <source>
        <dbReference type="SAM" id="MobiDB-lite"/>
    </source>
</evidence>
<evidence type="ECO:0000259" key="7">
    <source>
        <dbReference type="Pfam" id="PF08704"/>
    </source>
</evidence>
<keyword evidence="1 5" id="KW-0489">Methyltransferase</keyword>
<dbReference type="EMBL" id="JAUHMF010000001">
    <property type="protein sequence ID" value="MDT8897103.1"/>
    <property type="molecule type" value="Genomic_DNA"/>
</dbReference>
<keyword evidence="9" id="KW-1185">Reference proteome</keyword>
<comment type="function">
    <text evidence="5">Catalyzes the S-adenosyl-L-methionine-dependent formation of N(1)-methyladenine at position 58 (m1A58) in tRNA.</text>
</comment>
<organism evidence="8 9">
    <name type="scientific">Thermanaerothrix solaris</name>
    <dbReference type="NCBI Taxonomy" id="3058434"/>
    <lineage>
        <taxon>Bacteria</taxon>
        <taxon>Bacillati</taxon>
        <taxon>Chloroflexota</taxon>
        <taxon>Anaerolineae</taxon>
        <taxon>Anaerolineales</taxon>
        <taxon>Anaerolineaceae</taxon>
        <taxon>Thermanaerothrix</taxon>
    </lineage>
</organism>
<feature type="region of interest" description="Disordered" evidence="6">
    <location>
        <begin position="270"/>
        <end position="293"/>
    </location>
</feature>
<keyword evidence="3 5" id="KW-0949">S-adenosyl-L-methionine</keyword>
<dbReference type="PANTHER" id="PTHR12133:SF1">
    <property type="entry name" value="TRNA (ADENINE(58)-N(1))-METHYLTRANSFERASE, MITOCHONDRIAL"/>
    <property type="match status" value="1"/>
</dbReference>
<name>A0ABU3NJS3_9CHLR</name>
<dbReference type="Proteomes" id="UP001254165">
    <property type="component" value="Unassembled WGS sequence"/>
</dbReference>
<comment type="catalytic activity">
    <reaction evidence="5">
        <text>adenosine(58) in tRNA + S-adenosyl-L-methionine = N(1)-methyladenosine(58) in tRNA + S-adenosyl-L-homocysteine + H(+)</text>
        <dbReference type="Rhea" id="RHEA:43152"/>
        <dbReference type="Rhea" id="RHEA-COMP:10365"/>
        <dbReference type="Rhea" id="RHEA-COMP:10366"/>
        <dbReference type="ChEBI" id="CHEBI:15378"/>
        <dbReference type="ChEBI" id="CHEBI:57856"/>
        <dbReference type="ChEBI" id="CHEBI:59789"/>
        <dbReference type="ChEBI" id="CHEBI:74411"/>
        <dbReference type="ChEBI" id="CHEBI:74491"/>
        <dbReference type="EC" id="2.1.1.220"/>
    </reaction>
</comment>
<comment type="subunit">
    <text evidence="5">Homotetramer composed of a dimer of dimers.</text>
</comment>
<dbReference type="PROSITE" id="PS51620">
    <property type="entry name" value="SAM_TRM61"/>
    <property type="match status" value="1"/>
</dbReference>
<sequence length="293" mass="32598">MTWNLRSSQIQADDLVYLVSQRRKTFILRLEPGGEFHSHRGIIKHDEIIGKPWGVRVTSHMGESFLVLQPSLADLIRELPRTTQILYPKDIGLILINMSVGEGQHIVEAGTGSGSLTCAFAFAVGVGGRVTSYDVREDVQRLALKNLQRLGLENRVTFKLKDIAQGFDEQDVDALFLDVPNPQDYVEQARQALKPGGFFGSILPTTNQVTRLVAALRAQAFDLIEVCEVLLRHYKPEPERLRPVDRMVAHTGFLIFARAVQPGSVDISEPTGMVGSDVPGMIPLEENDKEEDE</sequence>
<dbReference type="EC" id="2.1.1.220" evidence="5"/>
<comment type="similarity">
    <text evidence="5">Belongs to the class I-like SAM-binding methyltransferase superfamily. TRM61 family.</text>
</comment>
<dbReference type="Gene3D" id="3.40.50.150">
    <property type="entry name" value="Vaccinia Virus protein VP39"/>
    <property type="match status" value="1"/>
</dbReference>
<reference evidence="8 9" key="1">
    <citation type="submission" date="2023-07" db="EMBL/GenBank/DDBJ databases">
        <title>Novel species of Thermanaerothrix with wide hydrolytic capabilities.</title>
        <authorList>
            <person name="Zayulina K.S."/>
            <person name="Podosokorskaya O.A."/>
            <person name="Elcheninov A.G."/>
        </authorList>
    </citation>
    <scope>NUCLEOTIDE SEQUENCE [LARGE SCALE GENOMIC DNA]</scope>
    <source>
        <strain evidence="8 9">4228-RoL</strain>
    </source>
</reference>
<keyword evidence="4 5" id="KW-0819">tRNA processing</keyword>
<dbReference type="PANTHER" id="PTHR12133">
    <property type="entry name" value="TRNA (ADENINE(58)-N(1))-METHYLTRANSFERASE"/>
    <property type="match status" value="1"/>
</dbReference>
<keyword evidence="2 5" id="KW-0808">Transferase</keyword>
<dbReference type="Gene3D" id="3.10.330.20">
    <property type="match status" value="1"/>
</dbReference>
<dbReference type="InterPro" id="IPR049470">
    <property type="entry name" value="TRM61_C"/>
</dbReference>
<dbReference type="CDD" id="cd02440">
    <property type="entry name" value="AdoMet_MTases"/>
    <property type="match status" value="1"/>
</dbReference>
<comment type="caution">
    <text evidence="8">The sequence shown here is derived from an EMBL/GenBank/DDBJ whole genome shotgun (WGS) entry which is preliminary data.</text>
</comment>
<dbReference type="InterPro" id="IPR029063">
    <property type="entry name" value="SAM-dependent_MTases_sf"/>
</dbReference>
<dbReference type="Pfam" id="PF08704">
    <property type="entry name" value="GCD14"/>
    <property type="match status" value="1"/>
</dbReference>
<feature type="domain" description="tRNA (adenine(58)-N(1))-methyltransferase catalytic subunit TRM61 C-terminal" evidence="7">
    <location>
        <begin position="77"/>
        <end position="236"/>
    </location>
</feature>
<evidence type="ECO:0000313" key="8">
    <source>
        <dbReference type="EMBL" id="MDT8897103.1"/>
    </source>
</evidence>
<gene>
    <name evidence="8" type="ORF">QYE77_02410</name>
</gene>
<proteinExistence type="inferred from homology"/>
<evidence type="ECO:0000313" key="9">
    <source>
        <dbReference type="Proteomes" id="UP001254165"/>
    </source>
</evidence>
<dbReference type="SUPFAM" id="SSF53335">
    <property type="entry name" value="S-adenosyl-L-methionine-dependent methyltransferases"/>
    <property type="match status" value="1"/>
</dbReference>
<evidence type="ECO:0000256" key="2">
    <source>
        <dbReference type="ARBA" id="ARBA00022679"/>
    </source>
</evidence>
<dbReference type="RefSeq" id="WP_315623753.1">
    <property type="nucleotide sequence ID" value="NZ_JAUHMF010000001.1"/>
</dbReference>
<protein>
    <recommendedName>
        <fullName evidence="5">tRNA (adenine(58)-N(1))-methyltransferase TrmI</fullName>
        <ecNumber evidence="5">2.1.1.220</ecNumber>
    </recommendedName>
</protein>
<evidence type="ECO:0000256" key="3">
    <source>
        <dbReference type="ARBA" id="ARBA00022691"/>
    </source>
</evidence>
<evidence type="ECO:0000256" key="5">
    <source>
        <dbReference type="PIRNR" id="PIRNR017269"/>
    </source>
</evidence>
<evidence type="ECO:0000256" key="4">
    <source>
        <dbReference type="ARBA" id="ARBA00022694"/>
    </source>
</evidence>
<accession>A0ABU3NJS3</accession>
<dbReference type="InterPro" id="IPR014816">
    <property type="entry name" value="tRNA_MeTrfase_Gcd14"/>
</dbReference>
<evidence type="ECO:0000256" key="1">
    <source>
        <dbReference type="ARBA" id="ARBA00022603"/>
    </source>
</evidence>